<dbReference type="Gene3D" id="3.40.50.1110">
    <property type="entry name" value="SGNH hydrolase"/>
    <property type="match status" value="2"/>
</dbReference>
<protein>
    <recommendedName>
        <fullName evidence="4">GDSL esterase/lipase</fullName>
    </recommendedName>
</protein>
<gene>
    <name evidence="2" type="ORF">Fmac_015498</name>
</gene>
<organism evidence="2 3">
    <name type="scientific">Flemingia macrophylla</name>
    <dbReference type="NCBI Taxonomy" id="520843"/>
    <lineage>
        <taxon>Eukaryota</taxon>
        <taxon>Viridiplantae</taxon>
        <taxon>Streptophyta</taxon>
        <taxon>Embryophyta</taxon>
        <taxon>Tracheophyta</taxon>
        <taxon>Spermatophyta</taxon>
        <taxon>Magnoliopsida</taxon>
        <taxon>eudicotyledons</taxon>
        <taxon>Gunneridae</taxon>
        <taxon>Pentapetalae</taxon>
        <taxon>rosids</taxon>
        <taxon>fabids</taxon>
        <taxon>Fabales</taxon>
        <taxon>Fabaceae</taxon>
        <taxon>Papilionoideae</taxon>
        <taxon>50 kb inversion clade</taxon>
        <taxon>NPAAA clade</taxon>
        <taxon>indigoferoid/millettioid clade</taxon>
        <taxon>Phaseoleae</taxon>
        <taxon>Flemingia</taxon>
    </lineage>
</organism>
<evidence type="ECO:0000256" key="1">
    <source>
        <dbReference type="ARBA" id="ARBA00008668"/>
    </source>
</evidence>
<comment type="caution">
    <text evidence="2">The sequence shown here is derived from an EMBL/GenBank/DDBJ whole genome shotgun (WGS) entry which is preliminary data.</text>
</comment>
<proteinExistence type="inferred from homology"/>
<dbReference type="Proteomes" id="UP001603857">
    <property type="component" value="Unassembled WGS sequence"/>
</dbReference>
<name>A0ABD1MER7_9FABA</name>
<dbReference type="InterPro" id="IPR008265">
    <property type="entry name" value="Lipase_GDSL_AS"/>
</dbReference>
<sequence>MVNIPKFSSILVFGDSLVDTGNNNHINTLAKADHFPYGRDFPGHVATGRVSNGKLVPDFLASILNLKDIVPPYLDPNLSDEQLLTGVSFASAGQDIYDLGCRKFGVGGLGPTGCIPYQITIKFGLIRKCVDYENFYCQQYNQKLMKRLPQIQASLARNKIVYTDLYYPVLNLLNQPEKYEISSPKFASE</sequence>
<comment type="similarity">
    <text evidence="1">Belongs to the 'GDSL' lipolytic enzyme family.</text>
</comment>
<evidence type="ECO:0000313" key="2">
    <source>
        <dbReference type="EMBL" id="KAL2334285.1"/>
    </source>
</evidence>
<dbReference type="PANTHER" id="PTHR45642:SF120">
    <property type="entry name" value="GDSL-LIKE LIPASE_ACYLHYDROLASE"/>
    <property type="match status" value="1"/>
</dbReference>
<dbReference type="Pfam" id="PF00657">
    <property type="entry name" value="Lipase_GDSL"/>
    <property type="match status" value="1"/>
</dbReference>
<accession>A0ABD1MER7</accession>
<dbReference type="InterPro" id="IPR050592">
    <property type="entry name" value="GDSL_lipolytic_enzyme"/>
</dbReference>
<dbReference type="AlphaFoldDB" id="A0ABD1MER7"/>
<dbReference type="InterPro" id="IPR001087">
    <property type="entry name" value="GDSL"/>
</dbReference>
<dbReference type="EMBL" id="JBGMDY010000005">
    <property type="protein sequence ID" value="KAL2334285.1"/>
    <property type="molecule type" value="Genomic_DNA"/>
</dbReference>
<reference evidence="2 3" key="1">
    <citation type="submission" date="2024-08" db="EMBL/GenBank/DDBJ databases">
        <title>Insights into the chromosomal genome structure of Flemingia macrophylla.</title>
        <authorList>
            <person name="Ding Y."/>
            <person name="Zhao Y."/>
            <person name="Bi W."/>
            <person name="Wu M."/>
            <person name="Zhao G."/>
            <person name="Gong Y."/>
            <person name="Li W."/>
            <person name="Zhang P."/>
        </authorList>
    </citation>
    <scope>NUCLEOTIDE SEQUENCE [LARGE SCALE GENOMIC DNA]</scope>
    <source>
        <strain evidence="2">DYQJB</strain>
        <tissue evidence="2">Leaf</tissue>
    </source>
</reference>
<evidence type="ECO:0000313" key="3">
    <source>
        <dbReference type="Proteomes" id="UP001603857"/>
    </source>
</evidence>
<dbReference type="InterPro" id="IPR036514">
    <property type="entry name" value="SGNH_hydro_sf"/>
</dbReference>
<evidence type="ECO:0008006" key="4">
    <source>
        <dbReference type="Google" id="ProtNLM"/>
    </source>
</evidence>
<dbReference type="PROSITE" id="PS01098">
    <property type="entry name" value="LIPASE_GDSL_SER"/>
    <property type="match status" value="1"/>
</dbReference>
<keyword evidence="3" id="KW-1185">Reference proteome</keyword>
<dbReference type="PANTHER" id="PTHR45642">
    <property type="entry name" value="GDSL ESTERASE/LIPASE EXL3"/>
    <property type="match status" value="1"/>
</dbReference>